<dbReference type="InterPro" id="IPR027417">
    <property type="entry name" value="P-loop_NTPase"/>
</dbReference>
<reference evidence="7 8" key="2">
    <citation type="journal article" date="2011" name="Stand. Genomic Sci.">
        <title>Complete genome sequence of Isosphaera pallida type strain (IS1B).</title>
        <authorList>
            <consortium name="US DOE Joint Genome Institute (JGI-PGF)"/>
            <person name="Goker M."/>
            <person name="Cleland D."/>
            <person name="Saunders E."/>
            <person name="Lapidus A."/>
            <person name="Nolan M."/>
            <person name="Lucas S."/>
            <person name="Hammon N."/>
            <person name="Deshpande S."/>
            <person name="Cheng J.F."/>
            <person name="Tapia R."/>
            <person name="Han C."/>
            <person name="Goodwin L."/>
            <person name="Pitluck S."/>
            <person name="Liolios K."/>
            <person name="Pagani I."/>
            <person name="Ivanova N."/>
            <person name="Mavromatis K."/>
            <person name="Pati A."/>
            <person name="Chen A."/>
            <person name="Palaniappan K."/>
            <person name="Land M."/>
            <person name="Hauser L."/>
            <person name="Chang Y.J."/>
            <person name="Jeffries C.D."/>
            <person name="Detter J.C."/>
            <person name="Beck B."/>
            <person name="Woyke T."/>
            <person name="Bristow J."/>
            <person name="Eisen J.A."/>
            <person name="Markowitz V."/>
            <person name="Hugenholtz P."/>
            <person name="Kyrpides N.C."/>
            <person name="Klenk H.P."/>
        </authorList>
    </citation>
    <scope>NUCLEOTIDE SEQUENCE [LARGE SCALE GENOMIC DNA]</scope>
    <source>
        <strain evidence="8">ATCC 43644 / DSM 9630 / IS1B</strain>
    </source>
</reference>
<accession>E8QZC3</accession>
<dbReference type="SUPFAM" id="SSF52540">
    <property type="entry name" value="P-loop containing nucleoside triphosphate hydrolases"/>
    <property type="match status" value="1"/>
</dbReference>
<keyword evidence="2" id="KW-0813">Transport</keyword>
<evidence type="ECO:0000256" key="3">
    <source>
        <dbReference type="ARBA" id="ARBA00022458"/>
    </source>
</evidence>
<dbReference type="Proteomes" id="UP000008631">
    <property type="component" value="Chromosome"/>
</dbReference>
<dbReference type="PANTHER" id="PTHR42711">
    <property type="entry name" value="ABC TRANSPORTER ATP-BINDING PROTEIN"/>
    <property type="match status" value="1"/>
</dbReference>
<dbReference type="STRING" id="575540.Isop_3696"/>
<dbReference type="GO" id="GO:0016887">
    <property type="term" value="F:ATP hydrolysis activity"/>
    <property type="evidence" value="ECO:0007669"/>
    <property type="project" value="InterPro"/>
</dbReference>
<protein>
    <submittedName>
        <fullName evidence="7">ABC transporter related protein</fullName>
    </submittedName>
</protein>
<keyword evidence="3" id="KW-0536">Nodulation</keyword>
<organism evidence="7 8">
    <name type="scientific">Isosphaera pallida (strain ATCC 43644 / DSM 9630 / IS1B)</name>
    <dbReference type="NCBI Taxonomy" id="575540"/>
    <lineage>
        <taxon>Bacteria</taxon>
        <taxon>Pseudomonadati</taxon>
        <taxon>Planctomycetota</taxon>
        <taxon>Planctomycetia</taxon>
        <taxon>Isosphaerales</taxon>
        <taxon>Isosphaeraceae</taxon>
        <taxon>Isosphaera</taxon>
    </lineage>
</organism>
<dbReference type="eggNOG" id="COG1131">
    <property type="taxonomic scope" value="Bacteria"/>
</dbReference>
<evidence type="ECO:0000256" key="4">
    <source>
        <dbReference type="ARBA" id="ARBA00022741"/>
    </source>
</evidence>
<dbReference type="InterPro" id="IPR050763">
    <property type="entry name" value="ABC_transporter_ATP-binding"/>
</dbReference>
<dbReference type="InterPro" id="IPR003593">
    <property type="entry name" value="AAA+_ATPase"/>
</dbReference>
<dbReference type="RefSeq" id="WP_013566540.1">
    <property type="nucleotide sequence ID" value="NC_014962.1"/>
</dbReference>
<evidence type="ECO:0000259" key="6">
    <source>
        <dbReference type="PROSITE" id="PS50893"/>
    </source>
</evidence>
<dbReference type="SMART" id="SM00382">
    <property type="entry name" value="AAA"/>
    <property type="match status" value="1"/>
</dbReference>
<dbReference type="EMBL" id="CP002353">
    <property type="protein sequence ID" value="ADV64252.1"/>
    <property type="molecule type" value="Genomic_DNA"/>
</dbReference>
<dbReference type="Gene3D" id="3.40.50.300">
    <property type="entry name" value="P-loop containing nucleotide triphosphate hydrolases"/>
    <property type="match status" value="1"/>
</dbReference>
<name>E8QZC3_ISOPI</name>
<dbReference type="CDD" id="cd03230">
    <property type="entry name" value="ABC_DR_subfamily_A"/>
    <property type="match status" value="1"/>
</dbReference>
<evidence type="ECO:0000256" key="1">
    <source>
        <dbReference type="ARBA" id="ARBA00005417"/>
    </source>
</evidence>
<keyword evidence="8" id="KW-1185">Reference proteome</keyword>
<feature type="domain" description="ABC transporter" evidence="6">
    <location>
        <begin position="7"/>
        <end position="236"/>
    </location>
</feature>
<dbReference type="InParanoid" id="E8QZC3"/>
<reference key="1">
    <citation type="submission" date="2010-11" db="EMBL/GenBank/DDBJ databases">
        <title>The complete sequence of chromosome of Isophaera pallida ATCC 43644.</title>
        <authorList>
            <consortium name="US DOE Joint Genome Institute (JGI-PGF)"/>
            <person name="Lucas S."/>
            <person name="Copeland A."/>
            <person name="Lapidus A."/>
            <person name="Bruce D."/>
            <person name="Goodwin L."/>
            <person name="Pitluck S."/>
            <person name="Kyrpides N."/>
            <person name="Mavromatis K."/>
            <person name="Pagani I."/>
            <person name="Ivanova N."/>
            <person name="Saunders E."/>
            <person name="Brettin T."/>
            <person name="Detter J.C."/>
            <person name="Han C."/>
            <person name="Tapia R."/>
            <person name="Land M."/>
            <person name="Hauser L."/>
            <person name="Markowitz V."/>
            <person name="Cheng J.-F."/>
            <person name="Hugenholtz P."/>
            <person name="Woyke T."/>
            <person name="Wu D."/>
            <person name="Eisen J.A."/>
        </authorList>
    </citation>
    <scope>NUCLEOTIDE SEQUENCE</scope>
    <source>
        <strain>ATCC 43644</strain>
    </source>
</reference>
<dbReference type="GO" id="GO:0005524">
    <property type="term" value="F:ATP binding"/>
    <property type="evidence" value="ECO:0007669"/>
    <property type="project" value="UniProtKB-KW"/>
</dbReference>
<evidence type="ECO:0000256" key="2">
    <source>
        <dbReference type="ARBA" id="ARBA00022448"/>
    </source>
</evidence>
<proteinExistence type="inferred from homology"/>
<dbReference type="PANTHER" id="PTHR42711:SF5">
    <property type="entry name" value="ABC TRANSPORTER ATP-BINDING PROTEIN NATA"/>
    <property type="match status" value="1"/>
</dbReference>
<dbReference type="OrthoDB" id="9795548at2"/>
<dbReference type="KEGG" id="ipa:Isop_3696"/>
<keyword evidence="5" id="KW-0067">ATP-binding</keyword>
<comment type="similarity">
    <text evidence="1">Belongs to the ABC transporter superfamily.</text>
</comment>
<evidence type="ECO:0000313" key="8">
    <source>
        <dbReference type="Proteomes" id="UP000008631"/>
    </source>
</evidence>
<sequence length="242" mass="26445">MATPPMIEAFGLWKQFGSFLAVRDVTFTVPKGQVVAFLGPNGAGKTTTMRLLTGFIAPTKGQARIAGIDVQTNRIEAAEHLGYLPENGPLYLDMTPRDLLTFFGSVRGMSRAQLQDRMEAVVTQCALSQVADKPTGKLSKGYKQRVAMALALLHDPEVLIMDEPTSGLDPNQIQGVRKLIRELGQTKTIIVSTHILQEVAPIAHRVLFIHDGKLVFDGPPEAMTADGLTMEEKFHRLTAQPV</sequence>
<dbReference type="PROSITE" id="PS50893">
    <property type="entry name" value="ABC_TRANSPORTER_2"/>
    <property type="match status" value="1"/>
</dbReference>
<gene>
    <name evidence="7" type="ordered locus">Isop_3696</name>
</gene>
<dbReference type="AlphaFoldDB" id="E8QZC3"/>
<dbReference type="InterPro" id="IPR003439">
    <property type="entry name" value="ABC_transporter-like_ATP-bd"/>
</dbReference>
<dbReference type="Pfam" id="PF00005">
    <property type="entry name" value="ABC_tran"/>
    <property type="match status" value="1"/>
</dbReference>
<evidence type="ECO:0000256" key="5">
    <source>
        <dbReference type="ARBA" id="ARBA00022840"/>
    </source>
</evidence>
<dbReference type="HOGENOM" id="CLU_000604_1_2_0"/>
<keyword evidence="4" id="KW-0547">Nucleotide-binding</keyword>
<evidence type="ECO:0000313" key="7">
    <source>
        <dbReference type="EMBL" id="ADV64252.1"/>
    </source>
</evidence>